<dbReference type="Proteomes" id="UP001152320">
    <property type="component" value="Chromosome 11"/>
</dbReference>
<dbReference type="InterPro" id="IPR000276">
    <property type="entry name" value="GPCR_Rhodpsn"/>
</dbReference>
<keyword evidence="6" id="KW-0675">Receptor</keyword>
<dbReference type="GO" id="GO:0016020">
    <property type="term" value="C:membrane"/>
    <property type="evidence" value="ECO:0007669"/>
    <property type="project" value="UniProtKB-SubCell"/>
</dbReference>
<dbReference type="Pfam" id="PF00001">
    <property type="entry name" value="7tm_1"/>
    <property type="match status" value="1"/>
</dbReference>
<feature type="transmembrane region" description="Helical" evidence="9">
    <location>
        <begin position="82"/>
        <end position="101"/>
    </location>
</feature>
<evidence type="ECO:0000256" key="4">
    <source>
        <dbReference type="ARBA" id="ARBA00023040"/>
    </source>
</evidence>
<keyword evidence="4" id="KW-0297">G-protein coupled receptor</keyword>
<comment type="caution">
    <text evidence="11">The sequence shown here is derived from an EMBL/GenBank/DDBJ whole genome shotgun (WGS) entry which is preliminary data.</text>
</comment>
<evidence type="ECO:0000256" key="2">
    <source>
        <dbReference type="ARBA" id="ARBA00022692"/>
    </source>
</evidence>
<proteinExistence type="predicted"/>
<keyword evidence="12" id="KW-1185">Reference proteome</keyword>
<dbReference type="GO" id="GO:0004930">
    <property type="term" value="F:G protein-coupled receptor activity"/>
    <property type="evidence" value="ECO:0007669"/>
    <property type="project" value="UniProtKB-KW"/>
</dbReference>
<evidence type="ECO:0000256" key="3">
    <source>
        <dbReference type="ARBA" id="ARBA00022989"/>
    </source>
</evidence>
<dbReference type="EMBL" id="JAIZAY010000011">
    <property type="protein sequence ID" value="KAJ8033393.1"/>
    <property type="molecule type" value="Genomic_DNA"/>
</dbReference>
<dbReference type="Gene3D" id="1.20.1070.10">
    <property type="entry name" value="Rhodopsin 7-helix transmembrane proteins"/>
    <property type="match status" value="1"/>
</dbReference>
<feature type="transmembrane region" description="Helical" evidence="9">
    <location>
        <begin position="12"/>
        <end position="33"/>
    </location>
</feature>
<dbReference type="PROSITE" id="PS50262">
    <property type="entry name" value="G_PROTEIN_RECEP_F1_2"/>
    <property type="match status" value="1"/>
</dbReference>
<evidence type="ECO:0000256" key="1">
    <source>
        <dbReference type="ARBA" id="ARBA00004141"/>
    </source>
</evidence>
<evidence type="ECO:0000259" key="10">
    <source>
        <dbReference type="PROSITE" id="PS50262"/>
    </source>
</evidence>
<dbReference type="InterPro" id="IPR017452">
    <property type="entry name" value="GPCR_Rhodpsn_7TM"/>
</dbReference>
<dbReference type="OrthoDB" id="5961208at2759"/>
<sequence length="410" mass="45751">MALQTDDIALSIFIVVIAVVGVPSNILVIKVYFRRAKTSSTFVFISFMAISDLVRCGVMPLEIGAILSTVTDTKQKLCESKFFTSVTLAMLSLLTTAVVGFDRYMAVCWPHTKRLNVYKSLILSTTCLSVFIILSAILTFGAGMSSEENEFLSCKVNFGTGPALRFSYFVAFVLCSFSLIMTTTCYTLVWRRLRKQRLVTNLTQKSLVQSVCNETELVSNVIANKQTYARCASTSAIRHHKTYPSTTETKPDGEESSFDENQMNREKRNDCGSIACSASTAGRFTVNRNVVLEAENDIKFPPTNLHSIEEASTEERHELKVKYSGILLDKTGPNASHVGSSTTLHRPSKMAITVQRKINYDDAFSQCRDDRDYDTCGISRYYTILNIGEYQANKQNTFCSLSRGAKTDFH</sequence>
<dbReference type="CDD" id="cd00637">
    <property type="entry name" value="7tm_classA_rhodopsin-like"/>
    <property type="match status" value="1"/>
</dbReference>
<keyword evidence="2 9" id="KW-0812">Transmembrane</keyword>
<name>A0A9Q1BUF0_HOLLE</name>
<reference evidence="11" key="1">
    <citation type="submission" date="2021-10" db="EMBL/GenBank/DDBJ databases">
        <title>Tropical sea cucumber genome reveals ecological adaptation and Cuvierian tubules defense mechanism.</title>
        <authorList>
            <person name="Chen T."/>
        </authorList>
    </citation>
    <scope>NUCLEOTIDE SEQUENCE</scope>
    <source>
        <strain evidence="11">Nanhai2018</strain>
        <tissue evidence="11">Muscle</tissue>
    </source>
</reference>
<dbReference type="PRINTS" id="PR00237">
    <property type="entry name" value="GPCRRHODOPSN"/>
</dbReference>
<keyword evidence="3 9" id="KW-1133">Transmembrane helix</keyword>
<dbReference type="PANTHER" id="PTHR24238:SF47">
    <property type="entry name" value="ECDYSTEROIDS_DOPAMINE RECEPTOR-RELATED"/>
    <property type="match status" value="1"/>
</dbReference>
<evidence type="ECO:0000256" key="9">
    <source>
        <dbReference type="SAM" id="Phobius"/>
    </source>
</evidence>
<feature type="domain" description="G-protein coupled receptors family 1 profile" evidence="10">
    <location>
        <begin position="24"/>
        <end position="197"/>
    </location>
</feature>
<feature type="transmembrane region" description="Helical" evidence="9">
    <location>
        <begin position="42"/>
        <end position="70"/>
    </location>
</feature>
<keyword evidence="5 9" id="KW-0472">Membrane</keyword>
<feature type="region of interest" description="Disordered" evidence="8">
    <location>
        <begin position="242"/>
        <end position="266"/>
    </location>
</feature>
<dbReference type="PANTHER" id="PTHR24238">
    <property type="entry name" value="G-PROTEIN COUPLED RECEPTOR"/>
    <property type="match status" value="1"/>
</dbReference>
<feature type="transmembrane region" description="Helical" evidence="9">
    <location>
        <begin position="121"/>
        <end position="146"/>
    </location>
</feature>
<evidence type="ECO:0000313" key="11">
    <source>
        <dbReference type="EMBL" id="KAJ8033393.1"/>
    </source>
</evidence>
<evidence type="ECO:0000256" key="5">
    <source>
        <dbReference type="ARBA" id="ARBA00023136"/>
    </source>
</evidence>
<keyword evidence="7" id="KW-0807">Transducer</keyword>
<protein>
    <submittedName>
        <fullName evidence="11">Rhodopsin, GQ-coupled</fullName>
    </submittedName>
</protein>
<comment type="subcellular location">
    <subcellularLocation>
        <location evidence="1">Membrane</location>
        <topology evidence="1">Multi-pass membrane protein</topology>
    </subcellularLocation>
</comment>
<accession>A0A9Q1BUF0</accession>
<evidence type="ECO:0000256" key="7">
    <source>
        <dbReference type="ARBA" id="ARBA00023224"/>
    </source>
</evidence>
<dbReference type="AlphaFoldDB" id="A0A9Q1BUF0"/>
<evidence type="ECO:0000256" key="6">
    <source>
        <dbReference type="ARBA" id="ARBA00023170"/>
    </source>
</evidence>
<organism evidence="11 12">
    <name type="scientific">Holothuria leucospilota</name>
    <name type="common">Black long sea cucumber</name>
    <name type="synonym">Mertensiothuria leucospilota</name>
    <dbReference type="NCBI Taxonomy" id="206669"/>
    <lineage>
        <taxon>Eukaryota</taxon>
        <taxon>Metazoa</taxon>
        <taxon>Echinodermata</taxon>
        <taxon>Eleutherozoa</taxon>
        <taxon>Echinozoa</taxon>
        <taxon>Holothuroidea</taxon>
        <taxon>Aspidochirotacea</taxon>
        <taxon>Aspidochirotida</taxon>
        <taxon>Holothuriidae</taxon>
        <taxon>Holothuria</taxon>
    </lineage>
</organism>
<feature type="transmembrane region" description="Helical" evidence="9">
    <location>
        <begin position="166"/>
        <end position="189"/>
    </location>
</feature>
<gene>
    <name evidence="11" type="ORF">HOLleu_23620</name>
</gene>
<dbReference type="SUPFAM" id="SSF81321">
    <property type="entry name" value="Family A G protein-coupled receptor-like"/>
    <property type="match status" value="1"/>
</dbReference>
<evidence type="ECO:0000313" key="12">
    <source>
        <dbReference type="Proteomes" id="UP001152320"/>
    </source>
</evidence>
<evidence type="ECO:0000256" key="8">
    <source>
        <dbReference type="SAM" id="MobiDB-lite"/>
    </source>
</evidence>